<dbReference type="EMBL" id="CP071182">
    <property type="protein sequence ID" value="QSO47207.1"/>
    <property type="molecule type" value="Genomic_DNA"/>
</dbReference>
<dbReference type="InterPro" id="IPR046953">
    <property type="entry name" value="Spore_GerAC-like_C"/>
</dbReference>
<accession>A0A9X7Z6C1</accession>
<feature type="domain" description="Spore germination protein N-terminal" evidence="9">
    <location>
        <begin position="15"/>
        <end position="190"/>
    </location>
</feature>
<dbReference type="InterPro" id="IPR008844">
    <property type="entry name" value="Spore_GerAC-like"/>
</dbReference>
<dbReference type="PANTHER" id="PTHR35789:SF1">
    <property type="entry name" value="SPORE GERMINATION PROTEIN B3"/>
    <property type="match status" value="1"/>
</dbReference>
<dbReference type="Gene3D" id="3.30.300.210">
    <property type="entry name" value="Nutrient germinant receptor protein C, domain 3"/>
    <property type="match status" value="1"/>
</dbReference>
<keyword evidence="3" id="KW-0309">Germination</keyword>
<evidence type="ECO:0000259" key="8">
    <source>
        <dbReference type="Pfam" id="PF05504"/>
    </source>
</evidence>
<dbReference type="GO" id="GO:0009847">
    <property type="term" value="P:spore germination"/>
    <property type="evidence" value="ECO:0007669"/>
    <property type="project" value="InterPro"/>
</dbReference>
<dbReference type="AlphaFoldDB" id="A0A9X7Z6C1"/>
<proteinExistence type="inferred from homology"/>
<feature type="domain" description="Spore germination GerAC-like C-terminal" evidence="8">
    <location>
        <begin position="207"/>
        <end position="368"/>
    </location>
</feature>
<dbReference type="PANTHER" id="PTHR35789">
    <property type="entry name" value="SPORE GERMINATION PROTEIN B3"/>
    <property type="match status" value="1"/>
</dbReference>
<sequence length="385" mass="42555">MLTVFCAFGLTGCWDRVEVKDLALVIAKGIDKGPDNSVSVCIQTAVPSGVGGGGDGGSTDSGPGKSFVFATATGENIKDADQHLQEQLPRRIYLAHRRILVIGEDEAKAGIKDILDQFGRDPQNRMRDLLIIAKGGTAKDFLTMPTVIEKIPGQEMRTIEKQEAGSVITMLDFLRAASSEGEVPLAAAIEKKDNPAPGEQAFFLTSTAVMKNLKLIGYLNDEETRGVMWLRGKIGRGYITADIPKQGSVTLFLTGTNRKIEPMLTKGRVQFNVRVSGKGEVVENNTKLDISSKETYAMIKSAFEDEVKRYIQDAFLRTQEYDSDVFGFGNEIYRTHPRAWQEMRQNWDELFKDAKLNLSVDIEPLRTGMSGPPLQLRENEVKKTS</sequence>
<keyword evidence="6" id="KW-0564">Palmitate</keyword>
<dbReference type="NCBIfam" id="TIGR02887">
    <property type="entry name" value="spore_ger_x_C"/>
    <property type="match status" value="1"/>
</dbReference>
<dbReference type="InterPro" id="IPR038501">
    <property type="entry name" value="Spore_GerAC_C_sf"/>
</dbReference>
<keyword evidence="4" id="KW-0732">Signal</keyword>
<evidence type="ECO:0000256" key="3">
    <source>
        <dbReference type="ARBA" id="ARBA00022544"/>
    </source>
</evidence>
<name>A0A9X7Z6C1_9BACL</name>
<evidence type="ECO:0000256" key="5">
    <source>
        <dbReference type="ARBA" id="ARBA00023136"/>
    </source>
</evidence>
<evidence type="ECO:0000256" key="6">
    <source>
        <dbReference type="ARBA" id="ARBA00023139"/>
    </source>
</evidence>
<keyword evidence="5" id="KW-0472">Membrane</keyword>
<dbReference type="Pfam" id="PF25198">
    <property type="entry name" value="Spore_GerAC_N"/>
    <property type="match status" value="1"/>
</dbReference>
<organism evidence="10 11">
    <name type="scientific">Alicyclobacillus mengziensis</name>
    <dbReference type="NCBI Taxonomy" id="2931921"/>
    <lineage>
        <taxon>Bacteria</taxon>
        <taxon>Bacillati</taxon>
        <taxon>Bacillota</taxon>
        <taxon>Bacilli</taxon>
        <taxon>Bacillales</taxon>
        <taxon>Alicyclobacillaceae</taxon>
        <taxon>Alicyclobacillus</taxon>
    </lineage>
</organism>
<evidence type="ECO:0000313" key="10">
    <source>
        <dbReference type="EMBL" id="QSO47207.1"/>
    </source>
</evidence>
<dbReference type="Proteomes" id="UP000663505">
    <property type="component" value="Chromosome"/>
</dbReference>
<dbReference type="InterPro" id="IPR057336">
    <property type="entry name" value="GerAC_N"/>
</dbReference>
<evidence type="ECO:0000256" key="2">
    <source>
        <dbReference type="ARBA" id="ARBA00007886"/>
    </source>
</evidence>
<evidence type="ECO:0000259" key="9">
    <source>
        <dbReference type="Pfam" id="PF25198"/>
    </source>
</evidence>
<keyword evidence="11" id="KW-1185">Reference proteome</keyword>
<evidence type="ECO:0000256" key="4">
    <source>
        <dbReference type="ARBA" id="ARBA00022729"/>
    </source>
</evidence>
<comment type="subcellular location">
    <subcellularLocation>
        <location evidence="1">Membrane</location>
        <topology evidence="1">Lipid-anchor</topology>
    </subcellularLocation>
</comment>
<evidence type="ECO:0000256" key="7">
    <source>
        <dbReference type="ARBA" id="ARBA00023288"/>
    </source>
</evidence>
<dbReference type="GO" id="GO:0016020">
    <property type="term" value="C:membrane"/>
    <property type="evidence" value="ECO:0007669"/>
    <property type="project" value="UniProtKB-SubCell"/>
</dbReference>
<evidence type="ECO:0000313" key="11">
    <source>
        <dbReference type="Proteomes" id="UP000663505"/>
    </source>
</evidence>
<comment type="similarity">
    <text evidence="2">Belongs to the GerABKC lipoprotein family.</text>
</comment>
<evidence type="ECO:0000256" key="1">
    <source>
        <dbReference type="ARBA" id="ARBA00004635"/>
    </source>
</evidence>
<gene>
    <name evidence="10" type="ORF">JZ786_22895</name>
</gene>
<dbReference type="Pfam" id="PF05504">
    <property type="entry name" value="Spore_GerAC"/>
    <property type="match status" value="1"/>
</dbReference>
<protein>
    <submittedName>
        <fullName evidence="10">Ger(X)C family spore germination protein</fullName>
    </submittedName>
</protein>
<keyword evidence="7" id="KW-0449">Lipoprotein</keyword>
<dbReference type="KEGG" id="afx:JZ786_22895"/>
<reference evidence="10 11" key="1">
    <citation type="submission" date="2021-02" db="EMBL/GenBank/DDBJ databases">
        <title>Alicyclobacillus curvatus sp. nov. and Alicyclobacillus mengziensis sp. nov., two acidophilic bacteria isolated from acid mine drainage.</title>
        <authorList>
            <person name="Huang Y."/>
        </authorList>
    </citation>
    <scope>NUCLEOTIDE SEQUENCE [LARGE SCALE GENOMIC DNA]</scope>
    <source>
        <strain evidence="10 11">S30H14</strain>
    </source>
</reference>